<organism evidence="1 2">
    <name type="scientific">Dreissena polymorpha</name>
    <name type="common">Zebra mussel</name>
    <name type="synonym">Mytilus polymorpha</name>
    <dbReference type="NCBI Taxonomy" id="45954"/>
    <lineage>
        <taxon>Eukaryota</taxon>
        <taxon>Metazoa</taxon>
        <taxon>Spiralia</taxon>
        <taxon>Lophotrochozoa</taxon>
        <taxon>Mollusca</taxon>
        <taxon>Bivalvia</taxon>
        <taxon>Autobranchia</taxon>
        <taxon>Heteroconchia</taxon>
        <taxon>Euheterodonta</taxon>
        <taxon>Imparidentia</taxon>
        <taxon>Neoheterodontei</taxon>
        <taxon>Myida</taxon>
        <taxon>Dreissenoidea</taxon>
        <taxon>Dreissenidae</taxon>
        <taxon>Dreissena</taxon>
    </lineage>
</organism>
<comment type="caution">
    <text evidence="1">The sequence shown here is derived from an EMBL/GenBank/DDBJ whole genome shotgun (WGS) entry which is preliminary data.</text>
</comment>
<name>A0A9D4J5A9_DREPO</name>
<reference evidence="1" key="2">
    <citation type="submission" date="2020-11" db="EMBL/GenBank/DDBJ databases">
        <authorList>
            <person name="McCartney M.A."/>
            <person name="Auch B."/>
            <person name="Kono T."/>
            <person name="Mallez S."/>
            <person name="Becker A."/>
            <person name="Gohl D.M."/>
            <person name="Silverstein K.A.T."/>
            <person name="Koren S."/>
            <person name="Bechman K.B."/>
            <person name="Herman A."/>
            <person name="Abrahante J.E."/>
            <person name="Garbe J."/>
        </authorList>
    </citation>
    <scope>NUCLEOTIDE SEQUENCE</scope>
    <source>
        <strain evidence="1">Duluth1</strain>
        <tissue evidence="1">Whole animal</tissue>
    </source>
</reference>
<reference evidence="1" key="1">
    <citation type="journal article" date="2019" name="bioRxiv">
        <title>The Genome of the Zebra Mussel, Dreissena polymorpha: A Resource for Invasive Species Research.</title>
        <authorList>
            <person name="McCartney M.A."/>
            <person name="Auch B."/>
            <person name="Kono T."/>
            <person name="Mallez S."/>
            <person name="Zhang Y."/>
            <person name="Obille A."/>
            <person name="Becker A."/>
            <person name="Abrahante J.E."/>
            <person name="Garbe J."/>
            <person name="Badalamenti J.P."/>
            <person name="Herman A."/>
            <person name="Mangelson H."/>
            <person name="Liachko I."/>
            <person name="Sullivan S."/>
            <person name="Sone E.D."/>
            <person name="Koren S."/>
            <person name="Silverstein K.A.T."/>
            <person name="Beckman K.B."/>
            <person name="Gohl D.M."/>
        </authorList>
    </citation>
    <scope>NUCLEOTIDE SEQUENCE</scope>
    <source>
        <strain evidence="1">Duluth1</strain>
        <tissue evidence="1">Whole animal</tissue>
    </source>
</reference>
<accession>A0A9D4J5A9</accession>
<dbReference type="EMBL" id="JAIWYP010000007">
    <property type="protein sequence ID" value="KAH3796203.1"/>
    <property type="molecule type" value="Genomic_DNA"/>
</dbReference>
<proteinExistence type="predicted"/>
<dbReference type="AlphaFoldDB" id="A0A9D4J5A9"/>
<sequence>MQAAETARNRNNGISRVWGRVFVAEKTLSIGIAERKYQSILHNSPGSRQAIVKHSLVLLKASS</sequence>
<evidence type="ECO:0000313" key="2">
    <source>
        <dbReference type="Proteomes" id="UP000828390"/>
    </source>
</evidence>
<evidence type="ECO:0000313" key="1">
    <source>
        <dbReference type="EMBL" id="KAH3796203.1"/>
    </source>
</evidence>
<keyword evidence="2" id="KW-1185">Reference proteome</keyword>
<protein>
    <submittedName>
        <fullName evidence="1">Uncharacterized protein</fullName>
    </submittedName>
</protein>
<gene>
    <name evidence="1" type="ORF">DPMN_149771</name>
</gene>
<dbReference type="Proteomes" id="UP000828390">
    <property type="component" value="Unassembled WGS sequence"/>
</dbReference>